<protein>
    <submittedName>
        <fullName evidence="5">Ribonuclease p subunit p30</fullName>
    </submittedName>
</protein>
<evidence type="ECO:0000256" key="2">
    <source>
        <dbReference type="ARBA" id="ARBA00007331"/>
    </source>
</evidence>
<feature type="region of interest" description="Disordered" evidence="4">
    <location>
        <begin position="273"/>
        <end position="297"/>
    </location>
</feature>
<name>A0A9Q0LUE0_ANAIG</name>
<dbReference type="OrthoDB" id="17948at2759"/>
<sequence>MFCDLYLKYNPKNKKQMEKLIAMAIKLNYDCVAFNQNFTGKITEKSTFEPIILNEKKDQENSTKKISTLRLISDGKKGFKQLSRMTYIPSSNNDFVYLNRSSQILETFDIVAIEPKTKVFFDKCCEISYIDIITFDLNEKIDFQLSYKQIKQAIRNGIFFEIRYSSLLGETQIRRKAMNNILNIIKYTKGKNIIFSSGTSSLMELRGPYDIMNLGTLFDLPFEKGKLSISKNCESAISHGYLRKTFNGIVEQKNIEEIDEKEKWELGEQNLNLNQNSNQNSNQNTNQNENMEIEKQK</sequence>
<evidence type="ECO:0000313" key="5">
    <source>
        <dbReference type="EMBL" id="KAJ5078880.1"/>
    </source>
</evidence>
<evidence type="ECO:0000256" key="4">
    <source>
        <dbReference type="SAM" id="MobiDB-lite"/>
    </source>
</evidence>
<dbReference type="PANTHER" id="PTHR13031:SF0">
    <property type="entry name" value="RIBONUCLEASE P PROTEIN SUBUNIT P30"/>
    <property type="match status" value="1"/>
</dbReference>
<gene>
    <name evidence="5" type="ORF">M0811_04603</name>
</gene>
<dbReference type="OMA" id="ITCIEEN"/>
<proteinExistence type="inferred from homology"/>
<dbReference type="GO" id="GO:0005655">
    <property type="term" value="C:nucleolar ribonuclease P complex"/>
    <property type="evidence" value="ECO:0007669"/>
    <property type="project" value="TreeGrafter"/>
</dbReference>
<dbReference type="EMBL" id="JAPDFW010000044">
    <property type="protein sequence ID" value="KAJ5078880.1"/>
    <property type="molecule type" value="Genomic_DNA"/>
</dbReference>
<dbReference type="GO" id="GO:0003723">
    <property type="term" value="F:RNA binding"/>
    <property type="evidence" value="ECO:0007669"/>
    <property type="project" value="TreeGrafter"/>
</dbReference>
<comment type="caution">
    <text evidence="5">The sequence shown here is derived from an EMBL/GenBank/DDBJ whole genome shotgun (WGS) entry which is preliminary data.</text>
</comment>
<evidence type="ECO:0000256" key="1">
    <source>
        <dbReference type="ARBA" id="ARBA00004123"/>
    </source>
</evidence>
<evidence type="ECO:0000256" key="3">
    <source>
        <dbReference type="ARBA" id="ARBA00022694"/>
    </source>
</evidence>
<reference evidence="5" key="1">
    <citation type="submission" date="2022-10" db="EMBL/GenBank/DDBJ databases">
        <title>Novel sulphate-reducing endosymbionts in the free-living metamonad Anaeramoeba.</title>
        <authorList>
            <person name="Jerlstrom-Hultqvist J."/>
            <person name="Cepicka I."/>
            <person name="Gallot-Lavallee L."/>
            <person name="Salas-Leiva D."/>
            <person name="Curtis B.A."/>
            <person name="Zahonova K."/>
            <person name="Pipaliya S."/>
            <person name="Dacks J."/>
            <person name="Roger A.J."/>
        </authorList>
    </citation>
    <scope>NUCLEOTIDE SEQUENCE</scope>
    <source>
        <strain evidence="5">BMAN</strain>
    </source>
</reference>
<feature type="compositionally biased region" description="Low complexity" evidence="4">
    <location>
        <begin position="273"/>
        <end position="290"/>
    </location>
</feature>
<comment type="similarity">
    <text evidence="2">Belongs to the eukaryotic/archaeal RNase P protein component 3 family.</text>
</comment>
<dbReference type="AlphaFoldDB" id="A0A9Q0LUE0"/>
<dbReference type="SUPFAM" id="SSF89550">
    <property type="entry name" value="PHP domain-like"/>
    <property type="match status" value="1"/>
</dbReference>
<dbReference type="Proteomes" id="UP001149090">
    <property type="component" value="Unassembled WGS sequence"/>
</dbReference>
<evidence type="ECO:0000313" key="6">
    <source>
        <dbReference type="Proteomes" id="UP001149090"/>
    </source>
</evidence>
<dbReference type="Gene3D" id="3.20.20.140">
    <property type="entry name" value="Metal-dependent hydrolases"/>
    <property type="match status" value="1"/>
</dbReference>
<dbReference type="Pfam" id="PF01876">
    <property type="entry name" value="RNase_P_p30"/>
    <property type="match status" value="1"/>
</dbReference>
<dbReference type="InterPro" id="IPR002738">
    <property type="entry name" value="RNase_P_p30"/>
</dbReference>
<accession>A0A9Q0LUE0</accession>
<keyword evidence="6" id="KW-1185">Reference proteome</keyword>
<dbReference type="InterPro" id="IPR016195">
    <property type="entry name" value="Pol/histidinol_Pase-like"/>
</dbReference>
<dbReference type="PANTHER" id="PTHR13031">
    <property type="entry name" value="RIBONUCLEASE P SUBUNIT P30"/>
    <property type="match status" value="1"/>
</dbReference>
<comment type="subcellular location">
    <subcellularLocation>
        <location evidence="1">Nucleus</location>
    </subcellularLocation>
</comment>
<organism evidence="5 6">
    <name type="scientific">Anaeramoeba ignava</name>
    <name type="common">Anaerobic marine amoeba</name>
    <dbReference type="NCBI Taxonomy" id="1746090"/>
    <lineage>
        <taxon>Eukaryota</taxon>
        <taxon>Metamonada</taxon>
        <taxon>Anaeramoebidae</taxon>
        <taxon>Anaeramoeba</taxon>
    </lineage>
</organism>
<keyword evidence="3" id="KW-0819">tRNA processing</keyword>
<dbReference type="GO" id="GO:0008033">
    <property type="term" value="P:tRNA processing"/>
    <property type="evidence" value="ECO:0007669"/>
    <property type="project" value="UniProtKB-KW"/>
</dbReference>